<comment type="caution">
    <text evidence="2">The sequence shown here is derived from an EMBL/GenBank/DDBJ whole genome shotgun (WGS) entry which is preliminary data.</text>
</comment>
<dbReference type="Pfam" id="PF08867">
    <property type="entry name" value="FRG"/>
    <property type="match status" value="1"/>
</dbReference>
<evidence type="ECO:0000313" key="2">
    <source>
        <dbReference type="EMBL" id="MFD2915314.1"/>
    </source>
</evidence>
<name>A0ABW5ZQN5_9FLAO</name>
<dbReference type="SMART" id="SM00901">
    <property type="entry name" value="FRG"/>
    <property type="match status" value="1"/>
</dbReference>
<organism evidence="2 3">
    <name type="scientific">Psychroserpens luteus</name>
    <dbReference type="NCBI Taxonomy" id="1434066"/>
    <lineage>
        <taxon>Bacteria</taxon>
        <taxon>Pseudomonadati</taxon>
        <taxon>Bacteroidota</taxon>
        <taxon>Flavobacteriia</taxon>
        <taxon>Flavobacteriales</taxon>
        <taxon>Flavobacteriaceae</taxon>
        <taxon>Psychroserpens</taxon>
    </lineage>
</organism>
<evidence type="ECO:0000259" key="1">
    <source>
        <dbReference type="SMART" id="SM00901"/>
    </source>
</evidence>
<protein>
    <submittedName>
        <fullName evidence="2">FRG domain-containing protein</fullName>
    </submittedName>
</protein>
<gene>
    <name evidence="2" type="ORF">ACFS29_06660</name>
</gene>
<dbReference type="Proteomes" id="UP001597548">
    <property type="component" value="Unassembled WGS sequence"/>
</dbReference>
<dbReference type="EMBL" id="JBHUOS010000003">
    <property type="protein sequence ID" value="MFD2915314.1"/>
    <property type="molecule type" value="Genomic_DNA"/>
</dbReference>
<evidence type="ECO:0000313" key="3">
    <source>
        <dbReference type="Proteomes" id="UP001597548"/>
    </source>
</evidence>
<proteinExistence type="predicted"/>
<keyword evidence="3" id="KW-1185">Reference proteome</keyword>
<feature type="domain" description="FRG" evidence="1">
    <location>
        <begin position="20"/>
        <end position="120"/>
    </location>
</feature>
<dbReference type="RefSeq" id="WP_194509974.1">
    <property type="nucleotide sequence ID" value="NZ_JADILU010000013.1"/>
</dbReference>
<sequence>MKIIEIKDFVDFHKVVEKHSSSNFVFRGQQNFYWELIPKIGRPEFSKNVPLYFKEEDIIRSWLRYSGHLLKSKPVDEWDELTLGQHHGLATRLLDWTKNPLVALYFATFDLNKKNDASVFIMDFQNSVLKTKEFSPFDQNKTISGVFYPKGLSARVINQRGVFTISHKPDLSLEKILSDYTFIKLRIKGKAKKGILRNLEQYGINEFSIYQDLDNLSNYLNRFIINKELDQID</sequence>
<reference evidence="3" key="1">
    <citation type="journal article" date="2019" name="Int. J. Syst. Evol. Microbiol.">
        <title>The Global Catalogue of Microorganisms (GCM) 10K type strain sequencing project: providing services to taxonomists for standard genome sequencing and annotation.</title>
        <authorList>
            <consortium name="The Broad Institute Genomics Platform"/>
            <consortium name="The Broad Institute Genome Sequencing Center for Infectious Disease"/>
            <person name="Wu L."/>
            <person name="Ma J."/>
        </authorList>
    </citation>
    <scope>NUCLEOTIDE SEQUENCE [LARGE SCALE GENOMIC DNA]</scope>
    <source>
        <strain evidence="3">KCTC 32514</strain>
    </source>
</reference>
<dbReference type="InterPro" id="IPR014966">
    <property type="entry name" value="FRG-dom"/>
</dbReference>
<accession>A0ABW5ZQN5</accession>